<dbReference type="Proteomes" id="UP000014760">
    <property type="component" value="Unassembled WGS sequence"/>
</dbReference>
<proteinExistence type="inferred from homology"/>
<dbReference type="InterPro" id="IPR044861">
    <property type="entry name" value="IPNS-like_FE2OG_OXY"/>
</dbReference>
<evidence type="ECO:0000313" key="3">
    <source>
        <dbReference type="EMBL" id="ELU16059.1"/>
    </source>
</evidence>
<dbReference type="SUPFAM" id="SSF51197">
    <property type="entry name" value="Clavaminate synthase-like"/>
    <property type="match status" value="1"/>
</dbReference>
<reference evidence="5" key="1">
    <citation type="submission" date="2012-12" db="EMBL/GenBank/DDBJ databases">
        <authorList>
            <person name="Hellsten U."/>
            <person name="Grimwood J."/>
            <person name="Chapman J.A."/>
            <person name="Shapiro H."/>
            <person name="Aerts A."/>
            <person name="Otillar R.P."/>
            <person name="Terry A.Y."/>
            <person name="Boore J.L."/>
            <person name="Simakov O."/>
            <person name="Marletaz F."/>
            <person name="Cho S.-J."/>
            <person name="Edsinger-Gonzales E."/>
            <person name="Havlak P."/>
            <person name="Kuo D.-H."/>
            <person name="Larsson T."/>
            <person name="Lv J."/>
            <person name="Arendt D."/>
            <person name="Savage R."/>
            <person name="Osoegawa K."/>
            <person name="de Jong P."/>
            <person name="Lindberg D.R."/>
            <person name="Seaver E.C."/>
            <person name="Weisblat D.A."/>
            <person name="Putnam N.H."/>
            <person name="Grigoriev I.V."/>
            <person name="Rokhsar D.S."/>
        </authorList>
    </citation>
    <scope>NUCLEOTIDE SEQUENCE</scope>
    <source>
        <strain evidence="5">I ESC-2004</strain>
    </source>
</reference>
<keyword evidence="5" id="KW-1185">Reference proteome</keyword>
<accession>R7VBP7</accession>
<dbReference type="Pfam" id="PF14226">
    <property type="entry name" value="DIOX_N"/>
    <property type="match status" value="1"/>
</dbReference>
<evidence type="ECO:0000313" key="4">
    <source>
        <dbReference type="EnsemblMetazoa" id="CapteP19097"/>
    </source>
</evidence>
<organism evidence="3">
    <name type="scientific">Capitella teleta</name>
    <name type="common">Polychaete worm</name>
    <dbReference type="NCBI Taxonomy" id="283909"/>
    <lineage>
        <taxon>Eukaryota</taxon>
        <taxon>Metazoa</taxon>
        <taxon>Spiralia</taxon>
        <taxon>Lophotrochozoa</taxon>
        <taxon>Annelida</taxon>
        <taxon>Polychaeta</taxon>
        <taxon>Sedentaria</taxon>
        <taxon>Scolecida</taxon>
        <taxon>Capitellidae</taxon>
        <taxon>Capitella</taxon>
    </lineage>
</organism>
<dbReference type="OMA" id="WLGFFKV"/>
<feature type="domain" description="Fe2OG dioxygenase" evidence="2">
    <location>
        <begin position="166"/>
        <end position="273"/>
    </location>
</feature>
<dbReference type="InterPro" id="IPR050231">
    <property type="entry name" value="Iron_ascorbate_oxido_reductase"/>
</dbReference>
<sequence length="305" mass="33678">MEGSAANVVDISPLLQIQTMDFKEPASAAVCRDLVREITQSGFVALSNHGIPIESTDKLISNSSSFFAQDDAFKQKYARKGIDGWSGPGIESLNPGTPGDYKDAYNYSRGHATQCWPEEVAPGMKEAFEDVFERCDALSKSILKAFAVGLGMEDAEFFAKAHYSQSSTNLRCVVYPPIGEGTQLKDGQMRCGQHSDFGSLTLLFQDGGLEVLSETGQWLSLPGIPGTVLLIVGDLMQRWTADRLKAIVHKVDIPREEEARKAARKSVIFFVQPDNEWVVRCFNGSDKYPPIKTIDYFQSKVDALY</sequence>
<dbReference type="EnsemblMetazoa" id="CapteT19097">
    <property type="protein sequence ID" value="CapteP19097"/>
    <property type="gene ID" value="CapteG19097"/>
</dbReference>
<dbReference type="InterPro" id="IPR005123">
    <property type="entry name" value="Oxoglu/Fe-dep_dioxygenase_dom"/>
</dbReference>
<dbReference type="InterPro" id="IPR026992">
    <property type="entry name" value="DIOX_N"/>
</dbReference>
<dbReference type="FunFam" id="2.60.120.330:FF:000038">
    <property type="entry name" value="Si:dkey-10o6.2"/>
    <property type="match status" value="1"/>
</dbReference>
<gene>
    <name evidence="3" type="ORF">CAPTEDRAFT_19097</name>
</gene>
<evidence type="ECO:0000313" key="5">
    <source>
        <dbReference type="Proteomes" id="UP000014760"/>
    </source>
</evidence>
<dbReference type="STRING" id="283909.R7VBP7"/>
<evidence type="ECO:0000256" key="1">
    <source>
        <dbReference type="RuleBase" id="RU003682"/>
    </source>
</evidence>
<dbReference type="Gene3D" id="2.60.120.330">
    <property type="entry name" value="B-lactam Antibiotic, Isopenicillin N Synthase, Chain"/>
    <property type="match status" value="1"/>
</dbReference>
<dbReference type="HOGENOM" id="CLU_010119_6_2_1"/>
<reference evidence="4" key="3">
    <citation type="submission" date="2015-06" db="UniProtKB">
        <authorList>
            <consortium name="EnsemblMetazoa"/>
        </authorList>
    </citation>
    <scope>IDENTIFICATION</scope>
</reference>
<dbReference type="OrthoDB" id="288590at2759"/>
<dbReference type="EMBL" id="KB293367">
    <property type="protein sequence ID" value="ELU16059.1"/>
    <property type="molecule type" value="Genomic_DNA"/>
</dbReference>
<dbReference type="GO" id="GO:0046872">
    <property type="term" value="F:metal ion binding"/>
    <property type="evidence" value="ECO:0007669"/>
    <property type="project" value="UniProtKB-KW"/>
</dbReference>
<keyword evidence="1" id="KW-0560">Oxidoreductase</keyword>
<dbReference type="EMBL" id="AMQN01004373">
    <property type="status" value="NOT_ANNOTATED_CDS"/>
    <property type="molecule type" value="Genomic_DNA"/>
</dbReference>
<dbReference type="InterPro" id="IPR027443">
    <property type="entry name" value="IPNS-like_sf"/>
</dbReference>
<dbReference type="AlphaFoldDB" id="R7VBP7"/>
<dbReference type="Pfam" id="PF03171">
    <property type="entry name" value="2OG-FeII_Oxy"/>
    <property type="match status" value="1"/>
</dbReference>
<keyword evidence="1" id="KW-0479">Metal-binding</keyword>
<dbReference type="PANTHER" id="PTHR47990">
    <property type="entry name" value="2-OXOGLUTARATE (2OG) AND FE(II)-DEPENDENT OXYGENASE SUPERFAMILY PROTEIN-RELATED"/>
    <property type="match status" value="1"/>
</dbReference>
<comment type="similarity">
    <text evidence="1">Belongs to the iron/ascorbate-dependent oxidoreductase family.</text>
</comment>
<protein>
    <recommendedName>
        <fullName evidence="2">Fe2OG dioxygenase domain-containing protein</fullName>
    </recommendedName>
</protein>
<keyword evidence="1" id="KW-0408">Iron</keyword>
<reference evidence="3 5" key="2">
    <citation type="journal article" date="2013" name="Nature">
        <title>Insights into bilaterian evolution from three spiralian genomes.</title>
        <authorList>
            <person name="Simakov O."/>
            <person name="Marletaz F."/>
            <person name="Cho S.J."/>
            <person name="Edsinger-Gonzales E."/>
            <person name="Havlak P."/>
            <person name="Hellsten U."/>
            <person name="Kuo D.H."/>
            <person name="Larsson T."/>
            <person name="Lv J."/>
            <person name="Arendt D."/>
            <person name="Savage R."/>
            <person name="Osoegawa K."/>
            <person name="de Jong P."/>
            <person name="Grimwood J."/>
            <person name="Chapman J.A."/>
            <person name="Shapiro H."/>
            <person name="Aerts A."/>
            <person name="Otillar R.P."/>
            <person name="Terry A.Y."/>
            <person name="Boore J.L."/>
            <person name="Grigoriev I.V."/>
            <person name="Lindberg D.R."/>
            <person name="Seaver E.C."/>
            <person name="Weisblat D.A."/>
            <person name="Putnam N.H."/>
            <person name="Rokhsar D.S."/>
        </authorList>
    </citation>
    <scope>NUCLEOTIDE SEQUENCE</scope>
    <source>
        <strain evidence="3 5">I ESC-2004</strain>
    </source>
</reference>
<evidence type="ECO:0000259" key="2">
    <source>
        <dbReference type="PROSITE" id="PS51471"/>
    </source>
</evidence>
<dbReference type="GO" id="GO:0016491">
    <property type="term" value="F:oxidoreductase activity"/>
    <property type="evidence" value="ECO:0007669"/>
    <property type="project" value="UniProtKB-KW"/>
</dbReference>
<name>R7VBP7_CAPTE</name>
<dbReference type="PROSITE" id="PS51471">
    <property type="entry name" value="FE2OG_OXY"/>
    <property type="match status" value="1"/>
</dbReference>
<dbReference type="FunCoup" id="R7VBP7">
    <property type="interactions" value="5"/>
</dbReference>